<dbReference type="GO" id="GO:0015774">
    <property type="term" value="P:polysaccharide transport"/>
    <property type="evidence" value="ECO:0007669"/>
    <property type="project" value="InterPro"/>
</dbReference>
<protein>
    <submittedName>
        <fullName evidence="1">Hydroxyacid dehydrogenase</fullName>
    </submittedName>
</protein>
<dbReference type="Pfam" id="PF05159">
    <property type="entry name" value="Capsule_synth"/>
    <property type="match status" value="1"/>
</dbReference>
<dbReference type="AlphaFoldDB" id="A0A0P9XL57"/>
<sequence length="672" mass="76807">MIDRKLQWYAPPSLTGQEAVLLFSACDMGYLEYAVSLILSVDMFSPGHTFVLHLINPSQEGFDQFEKTLSQLENTKVFLSYETTDLSSLTVDQQRAYFASARFLQLKNLLADYSTPVFSIDADSLVVNPIDLDFSDKADAQVILVRRDRDMVPGRPEHLAVATGSIWLAPAECVVDFLQQVSDDIDEEFAEGTLAWFVDQKVFYRHMKALLGQIHFYNIKPKYADWQFRDKSILWAGKGGLKLYDLRFFILQNLLSYDDAKRSMAQKLINTYFLPQDSLFSEWMQQRISSAVEKSLEMKAAPLPRNGRVAFYLPRLDLPWKPLAGEVRAAPQISEDVIDLRLQWKRFALLMANALERKGLQVDMYELPNWEIDRPRIDRDNSSVAFVPHRCMHNFGLGSTHVYFYMQEFFRWVFVVDQKGWSAASSQYPVNLDPQAGQTGKMFDHYRGRLHNGSLDSKFAQNDRLPLARLLKDDLLPWDKNWLGKKVLRPYLFFPLQIPTDQSIEFFSDVSVLDAVAAVIAWARENGVVVVLKLHPANRKSMIPFESLADGVTVFISNANVKDLIEHSQAVYTINSGVGFEALLQIKPVVTFGRTEYDCVTFNATTHTLDEAWTYVTNSTDADLEIKYRAFLNWFFEDYSIDMSVPETARARLDAIAAEVAEQNVTHDLVKG</sequence>
<name>A0A0P9XL57_9PSED</name>
<dbReference type="InterPro" id="IPR043148">
    <property type="entry name" value="TagF_C"/>
</dbReference>
<comment type="caution">
    <text evidence="1">The sequence shown here is derived from an EMBL/GenBank/DDBJ whole genome shotgun (WGS) entry which is preliminary data.</text>
</comment>
<accession>A0A0P9XL57</accession>
<organism evidence="1 2">
    <name type="scientific">Pseudomonas syringae pv. primulae</name>
    <dbReference type="NCBI Taxonomy" id="251707"/>
    <lineage>
        <taxon>Bacteria</taxon>
        <taxon>Pseudomonadati</taxon>
        <taxon>Pseudomonadota</taxon>
        <taxon>Gammaproteobacteria</taxon>
        <taxon>Pseudomonadales</taxon>
        <taxon>Pseudomonadaceae</taxon>
        <taxon>Pseudomonas</taxon>
    </lineage>
</organism>
<gene>
    <name evidence="1" type="ORF">ALO52_200257</name>
</gene>
<proteinExistence type="predicted"/>
<dbReference type="GO" id="GO:0000271">
    <property type="term" value="P:polysaccharide biosynthetic process"/>
    <property type="evidence" value="ECO:0007669"/>
    <property type="project" value="InterPro"/>
</dbReference>
<dbReference type="EMBL" id="LJRC01000145">
    <property type="protein sequence ID" value="KPY36476.1"/>
    <property type="molecule type" value="Genomic_DNA"/>
</dbReference>
<evidence type="ECO:0000313" key="2">
    <source>
        <dbReference type="Proteomes" id="UP000050562"/>
    </source>
</evidence>
<dbReference type="PATRIC" id="fig|251707.3.peg.2161"/>
<dbReference type="RefSeq" id="WP_057409459.1">
    <property type="nucleotide sequence ID" value="NZ_LJRC01000145.1"/>
</dbReference>
<dbReference type="Gene3D" id="3.40.50.12580">
    <property type="match status" value="1"/>
</dbReference>
<reference evidence="1 2" key="1">
    <citation type="submission" date="2015-09" db="EMBL/GenBank/DDBJ databases">
        <title>Genome announcement of multiple Pseudomonas syringae strains.</title>
        <authorList>
            <person name="Thakur S."/>
            <person name="Wang P.W."/>
            <person name="Gong Y."/>
            <person name="Weir B.S."/>
            <person name="Guttman D.S."/>
        </authorList>
    </citation>
    <scope>NUCLEOTIDE SEQUENCE [LARGE SCALE GENOMIC DNA]</scope>
    <source>
        <strain evidence="1 2">ICMP3956</strain>
    </source>
</reference>
<evidence type="ECO:0000313" key="1">
    <source>
        <dbReference type="EMBL" id="KPY36476.1"/>
    </source>
</evidence>
<dbReference type="Proteomes" id="UP000050562">
    <property type="component" value="Unassembled WGS sequence"/>
</dbReference>
<dbReference type="InterPro" id="IPR007833">
    <property type="entry name" value="Capsule_polysaccharide_synth"/>
</dbReference>